<comment type="caution">
    <text evidence="1">The sequence shown here is derived from an EMBL/GenBank/DDBJ whole genome shotgun (WGS) entry which is preliminary data.</text>
</comment>
<feature type="non-terminal residue" evidence="1">
    <location>
        <position position="106"/>
    </location>
</feature>
<evidence type="ECO:0000313" key="3">
    <source>
        <dbReference type="Proteomes" id="UP000618051"/>
    </source>
</evidence>
<evidence type="ECO:0000313" key="1">
    <source>
        <dbReference type="EMBL" id="KAG0112912.1"/>
    </source>
</evidence>
<proteinExistence type="predicted"/>
<reference evidence="1" key="1">
    <citation type="submission" date="2020-10" db="EMBL/GenBank/DDBJ databases">
        <title>Feather gene expression reveals the developmental basis of iridescence in African starlings.</title>
        <authorList>
            <person name="Rubenstein D.R."/>
        </authorList>
    </citation>
    <scope>NUCLEOTIDE SEQUENCE</scope>
    <source>
        <strain evidence="1">SS15</strain>
        <tissue evidence="1">Liver</tissue>
    </source>
</reference>
<evidence type="ECO:0000313" key="2">
    <source>
        <dbReference type="EMBL" id="KAI1229532.1"/>
    </source>
</evidence>
<dbReference type="AlphaFoldDB" id="A0A835NC93"/>
<gene>
    <name evidence="2" type="ORF">IHE44_0014697</name>
    <name evidence="1" type="ORF">IHE44_013036</name>
</gene>
<reference evidence="2" key="3">
    <citation type="submission" date="2022-01" db="EMBL/GenBank/DDBJ databases">
        <authorList>
            <person name="Rubenstein D.R."/>
        </authorList>
    </citation>
    <scope>NUCLEOTIDE SEQUENCE</scope>
    <source>
        <strain evidence="2">SS15</strain>
        <tissue evidence="2">Liver</tissue>
    </source>
</reference>
<reference evidence="2 3" key="2">
    <citation type="journal article" date="2021" name="J. Hered.">
        <title>Feather Gene Expression Elucidates the Developmental Basis of Plumage Iridescence in African Starlings.</title>
        <authorList>
            <person name="Rubenstein D.R."/>
            <person name="Corvelo A."/>
            <person name="MacManes M.D."/>
            <person name="Maia R."/>
            <person name="Narzisi G."/>
            <person name="Rousaki A."/>
            <person name="Vandenabeele P."/>
            <person name="Shawkey M.D."/>
            <person name="Solomon J."/>
        </authorList>
    </citation>
    <scope>NUCLEOTIDE SEQUENCE [LARGE SCALE GENOMIC DNA]</scope>
    <source>
        <strain evidence="2">SS15</strain>
    </source>
</reference>
<sequence length="106" mass="11971">MWKVLISSSRTAKMVLSELSCILEDWPVHSTCTSDGDRTGVFALAATKALWESIHLPLFPEASIVTPSLFTALLVQVFCSTEDLPGDINKLWRIWQKREHFPTKPK</sequence>
<protein>
    <submittedName>
        <fullName evidence="1">Uncharacterized protein</fullName>
    </submittedName>
</protein>
<organism evidence="1">
    <name type="scientific">Lamprotornis superbus</name>
    <dbReference type="NCBI Taxonomy" id="245042"/>
    <lineage>
        <taxon>Eukaryota</taxon>
        <taxon>Metazoa</taxon>
        <taxon>Chordata</taxon>
        <taxon>Craniata</taxon>
        <taxon>Vertebrata</taxon>
        <taxon>Euteleostomi</taxon>
        <taxon>Archelosauria</taxon>
        <taxon>Archosauria</taxon>
        <taxon>Dinosauria</taxon>
        <taxon>Saurischia</taxon>
        <taxon>Theropoda</taxon>
        <taxon>Coelurosauria</taxon>
        <taxon>Aves</taxon>
        <taxon>Neognathae</taxon>
        <taxon>Neoaves</taxon>
        <taxon>Telluraves</taxon>
        <taxon>Australaves</taxon>
        <taxon>Passeriformes</taxon>
        <taxon>Sturnidae</taxon>
        <taxon>Lamprotornis</taxon>
    </lineage>
</organism>
<dbReference type="EMBL" id="JADDUC010000686">
    <property type="protein sequence ID" value="KAG0112912.1"/>
    <property type="molecule type" value="Genomic_DNA"/>
</dbReference>
<dbReference type="OrthoDB" id="9421177at2759"/>
<dbReference type="EMBL" id="JADDUC020000085">
    <property type="protein sequence ID" value="KAI1229532.1"/>
    <property type="molecule type" value="Genomic_DNA"/>
</dbReference>
<dbReference type="Proteomes" id="UP000618051">
    <property type="component" value="Unassembled WGS sequence"/>
</dbReference>
<keyword evidence="3" id="KW-1185">Reference proteome</keyword>
<name>A0A835NC93_9PASS</name>
<accession>A0A835NC93</accession>